<reference evidence="1 2" key="1">
    <citation type="submission" date="2019-03" db="EMBL/GenBank/DDBJ databases">
        <title>Genomic Encyclopedia of Type Strains, Phase IV (KMG-IV): sequencing the most valuable type-strain genomes for metagenomic binning, comparative biology and taxonomic classification.</title>
        <authorList>
            <person name="Goeker M."/>
        </authorList>
    </citation>
    <scope>NUCLEOTIDE SEQUENCE [LARGE SCALE GENOMIC DNA]</scope>
    <source>
        <strain evidence="1 2">DSM 26377</strain>
    </source>
</reference>
<dbReference type="RefSeq" id="WP_133880702.1">
    <property type="nucleotide sequence ID" value="NZ_MWIN01000030.1"/>
</dbReference>
<evidence type="ECO:0000313" key="1">
    <source>
        <dbReference type="EMBL" id="TDU32183.1"/>
    </source>
</evidence>
<dbReference type="AlphaFoldDB" id="A0A4R7PDF6"/>
<accession>A0A4R7PDF6</accession>
<dbReference type="Proteomes" id="UP000295341">
    <property type="component" value="Unassembled WGS sequence"/>
</dbReference>
<proteinExistence type="predicted"/>
<dbReference type="EMBL" id="SOBT01000008">
    <property type="protein sequence ID" value="TDU32183.1"/>
    <property type="molecule type" value="Genomic_DNA"/>
</dbReference>
<name>A0A4R7PDF6_9GAMM</name>
<evidence type="ECO:0000313" key="2">
    <source>
        <dbReference type="Proteomes" id="UP000295341"/>
    </source>
</evidence>
<keyword evidence="2" id="KW-1185">Reference proteome</keyword>
<sequence>MTEYIYLPVPSSEMEQMARDMQKTRLREKANLPFLVHNAHLSGYRKGMAHILGDGCLKKVQGGDTVYLLIHGTGAADSETISAKRILPNGVEERKRYTPKEIAHTLEKEGLTKSLVDLKLLVCGAGLVGTKSSMGQRIFEALKKRGYGRIRVTAYLGNVKVGSSSGYMVNRQTTPGNWELISADQGQVVYG</sequence>
<protein>
    <submittedName>
        <fullName evidence="1">Uncharacterized protein</fullName>
    </submittedName>
</protein>
<dbReference type="OrthoDB" id="5727419at2"/>
<organism evidence="1 2">
    <name type="scientific">Panacagrimonas perspica</name>
    <dbReference type="NCBI Taxonomy" id="381431"/>
    <lineage>
        <taxon>Bacteria</taxon>
        <taxon>Pseudomonadati</taxon>
        <taxon>Pseudomonadota</taxon>
        <taxon>Gammaproteobacteria</taxon>
        <taxon>Nevskiales</taxon>
        <taxon>Nevskiaceae</taxon>
        <taxon>Panacagrimonas</taxon>
    </lineage>
</organism>
<comment type="caution">
    <text evidence="1">The sequence shown here is derived from an EMBL/GenBank/DDBJ whole genome shotgun (WGS) entry which is preliminary data.</text>
</comment>
<gene>
    <name evidence="1" type="ORF">DFR24_1572</name>
</gene>